<comment type="caution">
    <text evidence="1">The sequence shown here is derived from an EMBL/GenBank/DDBJ whole genome shotgun (WGS) entry which is preliminary data.</text>
</comment>
<dbReference type="Proteomes" id="UP000789920">
    <property type="component" value="Unassembled WGS sequence"/>
</dbReference>
<evidence type="ECO:0000313" key="1">
    <source>
        <dbReference type="EMBL" id="CAG8593298.1"/>
    </source>
</evidence>
<evidence type="ECO:0000313" key="2">
    <source>
        <dbReference type="Proteomes" id="UP000789920"/>
    </source>
</evidence>
<dbReference type="EMBL" id="CAJVQC010008486">
    <property type="protein sequence ID" value="CAG8593298.1"/>
    <property type="molecule type" value="Genomic_DNA"/>
</dbReference>
<keyword evidence="2" id="KW-1185">Reference proteome</keyword>
<organism evidence="1 2">
    <name type="scientific">Racocetra persica</name>
    <dbReference type="NCBI Taxonomy" id="160502"/>
    <lineage>
        <taxon>Eukaryota</taxon>
        <taxon>Fungi</taxon>
        <taxon>Fungi incertae sedis</taxon>
        <taxon>Mucoromycota</taxon>
        <taxon>Glomeromycotina</taxon>
        <taxon>Glomeromycetes</taxon>
        <taxon>Diversisporales</taxon>
        <taxon>Gigasporaceae</taxon>
        <taxon>Racocetra</taxon>
    </lineage>
</organism>
<protein>
    <submittedName>
        <fullName evidence="1">5980_t:CDS:1</fullName>
    </submittedName>
</protein>
<accession>A0ACA9MHP8</accession>
<reference evidence="1" key="1">
    <citation type="submission" date="2021-06" db="EMBL/GenBank/DDBJ databases">
        <authorList>
            <person name="Kallberg Y."/>
            <person name="Tangrot J."/>
            <person name="Rosling A."/>
        </authorList>
    </citation>
    <scope>NUCLEOTIDE SEQUENCE</scope>
    <source>
        <strain evidence="1">MA461A</strain>
    </source>
</reference>
<gene>
    <name evidence="1" type="ORF">RPERSI_LOCUS5628</name>
</gene>
<proteinExistence type="predicted"/>
<sequence>MNTDLKNNVKKDETPKIKAVTFKKGMLPEDLHLALGQLRIWAQGNGAKSAFEKVFTLSDLKILVQAFQNESVDIKGKKKSVFVVSSYNSLDYQRSMNNTQSFQFGFSSR</sequence>
<name>A0ACA9MHP8_9GLOM</name>